<accession>A0A919P992</accession>
<organism evidence="1 2">
    <name type="scientific">Cellulomonas pakistanensis</name>
    <dbReference type="NCBI Taxonomy" id="992287"/>
    <lineage>
        <taxon>Bacteria</taxon>
        <taxon>Bacillati</taxon>
        <taxon>Actinomycetota</taxon>
        <taxon>Actinomycetes</taxon>
        <taxon>Micrococcales</taxon>
        <taxon>Cellulomonadaceae</taxon>
        <taxon>Cellulomonas</taxon>
    </lineage>
</organism>
<dbReference type="EMBL" id="BONO01000015">
    <property type="protein sequence ID" value="GIG36734.1"/>
    <property type="molecule type" value="Genomic_DNA"/>
</dbReference>
<comment type="caution">
    <text evidence="1">The sequence shown here is derived from an EMBL/GenBank/DDBJ whole genome shotgun (WGS) entry which is preliminary data.</text>
</comment>
<dbReference type="AlphaFoldDB" id="A0A919P992"/>
<dbReference type="Proteomes" id="UP000642125">
    <property type="component" value="Unassembled WGS sequence"/>
</dbReference>
<sequence>MTSWRNISVDRGAMGVHTLAELVGAWGHHVSRLEREARAHPAAGSRERADVWGVYDLIAANYLRDVLEPLMQALGDRERADMRSALDAVDQRFLGFTVPDVHKIVQRIDGGGPRSAWWWNRIPERGPVLDDVAYMLPPGDPDEAG</sequence>
<protein>
    <submittedName>
        <fullName evidence="1">Uncharacterized protein</fullName>
    </submittedName>
</protein>
<proteinExistence type="predicted"/>
<evidence type="ECO:0000313" key="2">
    <source>
        <dbReference type="Proteomes" id="UP000642125"/>
    </source>
</evidence>
<name>A0A919P992_9CELL</name>
<gene>
    <name evidence="1" type="ORF">Cpa01nite_21150</name>
</gene>
<keyword evidence="2" id="KW-1185">Reference proteome</keyword>
<evidence type="ECO:0000313" key="1">
    <source>
        <dbReference type="EMBL" id="GIG36734.1"/>
    </source>
</evidence>
<reference evidence="1" key="1">
    <citation type="submission" date="2021-01" db="EMBL/GenBank/DDBJ databases">
        <title>Whole genome shotgun sequence of Cellulomonas pakistanensis NBRC 110800.</title>
        <authorList>
            <person name="Komaki H."/>
            <person name="Tamura T."/>
        </authorList>
    </citation>
    <scope>NUCLEOTIDE SEQUENCE</scope>
    <source>
        <strain evidence="1">NBRC 110800</strain>
    </source>
</reference>